<keyword evidence="3" id="KW-1003">Cell membrane</keyword>
<feature type="transmembrane region" description="Helical" evidence="7">
    <location>
        <begin position="222"/>
        <end position="241"/>
    </location>
</feature>
<dbReference type="InterPro" id="IPR006707">
    <property type="entry name" value="T7SS_EccD"/>
</dbReference>
<accession>A0AA41U996</accession>
<proteinExistence type="inferred from homology"/>
<feature type="transmembrane region" description="Helical" evidence="7">
    <location>
        <begin position="336"/>
        <end position="356"/>
    </location>
</feature>
<evidence type="ECO:0000256" key="3">
    <source>
        <dbReference type="ARBA" id="ARBA00022475"/>
    </source>
</evidence>
<dbReference type="InterPro" id="IPR024962">
    <property type="entry name" value="YukD-like"/>
</dbReference>
<dbReference type="RefSeq" id="WP_235058421.1">
    <property type="nucleotide sequence ID" value="NZ_JAKFHA010000055.1"/>
</dbReference>
<sequence>MSTAVGTVGTAGTTAASAVTIATGLVRVTLVAPDCRVDVALPEEVPLADLYPEILRLSGQTQADGAPTGFHLMRVDGSVLDSSRPLGQQAVHDGALLRFTPLADALPDPVYDDVVDSVASSVTADHRLWSPELLRTASLSGAAIFLILAPFALWWTALPHSATGVVAGAVAVVLAAVAGVRARVYDDAGAAAALGLGALPNAFYAGLGIIEPETGEGLGRVQFLSACAAAMVVATLIAVLVPARNAAYVAGAGAGAAGMLTALGLIAADADPVDAAAVSGVVGLALLAFLPSWSVRLARLPIGFLPPDAPAAARATADDPVDHAALAARARAGHQMLTGLVAACALVVAASCIVLGYNTSMWARILTAALGIALLTRARLFRHTAQVTVLLAAGALALVFLGAGATLHTGFGDTERQTWIFGLLAFFGAVLGLIAVTVPARGLSPFWGRCMDILEGMLMTAVIPICLAVLGVYSTLRNITG</sequence>
<protein>
    <submittedName>
        <fullName evidence="9">Type VII secretion integral membrane protein EccD</fullName>
    </submittedName>
</protein>
<evidence type="ECO:0000313" key="9">
    <source>
        <dbReference type="EMBL" id="MCF2533654.1"/>
    </source>
</evidence>
<comment type="subcellular location">
    <subcellularLocation>
        <location evidence="1">Cell membrane</location>
        <topology evidence="1">Multi-pass membrane protein</topology>
    </subcellularLocation>
</comment>
<evidence type="ECO:0000259" key="8">
    <source>
        <dbReference type="Pfam" id="PF19053"/>
    </source>
</evidence>
<dbReference type="Gene3D" id="3.10.20.90">
    <property type="entry name" value="Phosphatidylinositol 3-kinase Catalytic Subunit, Chain A, domain 1"/>
    <property type="match status" value="1"/>
</dbReference>
<dbReference type="Proteomes" id="UP001165378">
    <property type="component" value="Unassembled WGS sequence"/>
</dbReference>
<feature type="transmembrane region" description="Helical" evidence="7">
    <location>
        <begin position="419"/>
        <end position="441"/>
    </location>
</feature>
<organism evidence="9 10">
    <name type="scientific">Yinghuangia soli</name>
    <dbReference type="NCBI Taxonomy" id="2908204"/>
    <lineage>
        <taxon>Bacteria</taxon>
        <taxon>Bacillati</taxon>
        <taxon>Actinomycetota</taxon>
        <taxon>Actinomycetes</taxon>
        <taxon>Kitasatosporales</taxon>
        <taxon>Streptomycetaceae</taxon>
        <taxon>Yinghuangia</taxon>
    </lineage>
</organism>
<dbReference type="Pfam" id="PF08817">
    <property type="entry name" value="YukD"/>
    <property type="match status" value="1"/>
</dbReference>
<comment type="similarity">
    <text evidence="2">Belongs to the EccD/Snm4 family.</text>
</comment>
<evidence type="ECO:0000256" key="6">
    <source>
        <dbReference type="ARBA" id="ARBA00023136"/>
    </source>
</evidence>
<feature type="transmembrane region" description="Helical" evidence="7">
    <location>
        <begin position="453"/>
        <end position="476"/>
    </location>
</feature>
<evidence type="ECO:0000256" key="5">
    <source>
        <dbReference type="ARBA" id="ARBA00022989"/>
    </source>
</evidence>
<name>A0AA41U996_9ACTN</name>
<keyword evidence="6 7" id="KW-0472">Membrane</keyword>
<feature type="transmembrane region" description="Helical" evidence="7">
    <location>
        <begin position="248"/>
        <end position="267"/>
    </location>
</feature>
<dbReference type="GO" id="GO:0005886">
    <property type="term" value="C:plasma membrane"/>
    <property type="evidence" value="ECO:0007669"/>
    <property type="project" value="UniProtKB-SubCell"/>
</dbReference>
<dbReference type="NCBIfam" id="TIGR03920">
    <property type="entry name" value="T7SS_EccD"/>
    <property type="match status" value="1"/>
</dbReference>
<dbReference type="EMBL" id="JAKFHA010000055">
    <property type="protein sequence ID" value="MCF2533654.1"/>
    <property type="molecule type" value="Genomic_DNA"/>
</dbReference>
<evidence type="ECO:0000313" key="10">
    <source>
        <dbReference type="Proteomes" id="UP001165378"/>
    </source>
</evidence>
<keyword evidence="5 7" id="KW-1133">Transmembrane helix</keyword>
<reference evidence="9" key="1">
    <citation type="submission" date="2022-01" db="EMBL/GenBank/DDBJ databases">
        <title>Genome-Based Taxonomic Classification of the Phylum Actinobacteria.</title>
        <authorList>
            <person name="Gao Y."/>
        </authorList>
    </citation>
    <scope>NUCLEOTIDE SEQUENCE</scope>
    <source>
        <strain evidence="9">KLBMP 8922</strain>
    </source>
</reference>
<keyword evidence="4 7" id="KW-0812">Transmembrane</keyword>
<gene>
    <name evidence="9" type="primary">eccD</name>
    <name evidence="9" type="ORF">LZ495_41440</name>
</gene>
<keyword evidence="10" id="KW-1185">Reference proteome</keyword>
<dbReference type="AlphaFoldDB" id="A0AA41U996"/>
<feature type="transmembrane region" description="Helical" evidence="7">
    <location>
        <begin position="136"/>
        <end position="155"/>
    </location>
</feature>
<feature type="transmembrane region" description="Helical" evidence="7">
    <location>
        <begin position="161"/>
        <end position="180"/>
    </location>
</feature>
<evidence type="ECO:0000256" key="2">
    <source>
        <dbReference type="ARBA" id="ARBA00006162"/>
    </source>
</evidence>
<evidence type="ECO:0000256" key="7">
    <source>
        <dbReference type="SAM" id="Phobius"/>
    </source>
</evidence>
<feature type="transmembrane region" description="Helical" evidence="7">
    <location>
        <begin position="273"/>
        <end position="290"/>
    </location>
</feature>
<dbReference type="Pfam" id="PF19053">
    <property type="entry name" value="EccD"/>
    <property type="match status" value="1"/>
</dbReference>
<evidence type="ECO:0000256" key="1">
    <source>
        <dbReference type="ARBA" id="ARBA00004651"/>
    </source>
</evidence>
<dbReference type="PIRSF" id="PIRSF017804">
    <property type="entry name" value="Secretion_EccD1"/>
    <property type="match status" value="1"/>
</dbReference>
<feature type="transmembrane region" description="Helical" evidence="7">
    <location>
        <begin position="192"/>
        <end position="210"/>
    </location>
</feature>
<feature type="domain" description="EccD-like transmembrane" evidence="8">
    <location>
        <begin position="135"/>
        <end position="478"/>
    </location>
</feature>
<feature type="transmembrane region" description="Helical" evidence="7">
    <location>
        <begin position="387"/>
        <end position="407"/>
    </location>
</feature>
<dbReference type="InterPro" id="IPR044049">
    <property type="entry name" value="EccD_transm"/>
</dbReference>
<evidence type="ECO:0000256" key="4">
    <source>
        <dbReference type="ARBA" id="ARBA00022692"/>
    </source>
</evidence>
<comment type="caution">
    <text evidence="9">The sequence shown here is derived from an EMBL/GenBank/DDBJ whole genome shotgun (WGS) entry which is preliminary data.</text>
</comment>